<dbReference type="InterPro" id="IPR039198">
    <property type="entry name" value="Srl3/Whi5"/>
</dbReference>
<evidence type="ECO:0000256" key="4">
    <source>
        <dbReference type="ARBA" id="ARBA00022490"/>
    </source>
</evidence>
<feature type="compositionally biased region" description="Basic and acidic residues" evidence="9">
    <location>
        <begin position="47"/>
        <end position="57"/>
    </location>
</feature>
<dbReference type="Pfam" id="PF08528">
    <property type="entry name" value="Whi5"/>
    <property type="match status" value="1"/>
</dbReference>
<evidence type="ECO:0000256" key="6">
    <source>
        <dbReference type="ARBA" id="ARBA00023015"/>
    </source>
</evidence>
<keyword evidence="8" id="KW-0539">Nucleus</keyword>
<evidence type="ECO:0000256" key="8">
    <source>
        <dbReference type="ARBA" id="ARBA00023242"/>
    </source>
</evidence>
<dbReference type="EMBL" id="JAFEKC020000007">
    <property type="protein sequence ID" value="KAK0513628.1"/>
    <property type="molecule type" value="Genomic_DNA"/>
</dbReference>
<comment type="caution">
    <text evidence="10">The sequence shown here is derived from an EMBL/GenBank/DDBJ whole genome shotgun (WGS) entry which is preliminary data.</text>
</comment>
<feature type="compositionally biased region" description="Polar residues" evidence="9">
    <location>
        <begin position="153"/>
        <end position="168"/>
    </location>
</feature>
<keyword evidence="7" id="KW-0804">Transcription</keyword>
<accession>A0AA39V2M3</accession>
<evidence type="ECO:0000256" key="3">
    <source>
        <dbReference type="ARBA" id="ARBA00006922"/>
    </source>
</evidence>
<evidence type="ECO:0000256" key="1">
    <source>
        <dbReference type="ARBA" id="ARBA00004123"/>
    </source>
</evidence>
<feature type="region of interest" description="Disordered" evidence="9">
    <location>
        <begin position="1"/>
        <end position="168"/>
    </location>
</feature>
<feature type="compositionally biased region" description="Basic and acidic residues" evidence="9">
    <location>
        <begin position="110"/>
        <end position="124"/>
    </location>
</feature>
<reference evidence="10" key="1">
    <citation type="submission" date="2023-03" db="EMBL/GenBank/DDBJ databases">
        <title>Complete genome of Cladonia borealis.</title>
        <authorList>
            <person name="Park H."/>
        </authorList>
    </citation>
    <scope>NUCLEOTIDE SEQUENCE</scope>
    <source>
        <strain evidence="10">ANT050790</strain>
    </source>
</reference>
<comment type="similarity">
    <text evidence="3">Belongs to the WHI5/NRM1 family.</text>
</comment>
<dbReference type="GO" id="GO:0033309">
    <property type="term" value="C:SBF transcription complex"/>
    <property type="evidence" value="ECO:0007669"/>
    <property type="project" value="TreeGrafter"/>
</dbReference>
<dbReference type="AlphaFoldDB" id="A0AA39V2M3"/>
<evidence type="ECO:0000313" key="11">
    <source>
        <dbReference type="Proteomes" id="UP001166286"/>
    </source>
</evidence>
<dbReference type="PANTHER" id="PTHR28246:SF1">
    <property type="entry name" value="G1-SPECIFIC TRANSCRIPTIONAL REPRESSOR WHI5-RELATED"/>
    <property type="match status" value="1"/>
</dbReference>
<dbReference type="Proteomes" id="UP001166286">
    <property type="component" value="Unassembled WGS sequence"/>
</dbReference>
<feature type="region of interest" description="Disordered" evidence="9">
    <location>
        <begin position="339"/>
        <end position="364"/>
    </location>
</feature>
<keyword evidence="5" id="KW-0678">Repressor</keyword>
<feature type="compositionally biased region" description="Polar residues" evidence="9">
    <location>
        <begin position="15"/>
        <end position="38"/>
    </location>
</feature>
<dbReference type="GO" id="GO:0003712">
    <property type="term" value="F:transcription coregulator activity"/>
    <property type="evidence" value="ECO:0007669"/>
    <property type="project" value="TreeGrafter"/>
</dbReference>
<feature type="region of interest" description="Disordered" evidence="9">
    <location>
        <begin position="420"/>
        <end position="481"/>
    </location>
</feature>
<dbReference type="GO" id="GO:0005737">
    <property type="term" value="C:cytoplasm"/>
    <property type="evidence" value="ECO:0007669"/>
    <property type="project" value="UniProtKB-SubCell"/>
</dbReference>
<evidence type="ECO:0000256" key="7">
    <source>
        <dbReference type="ARBA" id="ARBA00023163"/>
    </source>
</evidence>
<comment type="subcellular location">
    <subcellularLocation>
        <location evidence="2">Cytoplasm</location>
    </subcellularLocation>
    <subcellularLocation>
        <location evidence="1">Nucleus</location>
    </subcellularLocation>
</comment>
<name>A0AA39V2M3_9LECA</name>
<keyword evidence="11" id="KW-1185">Reference proteome</keyword>
<organism evidence="10 11">
    <name type="scientific">Cladonia borealis</name>
    <dbReference type="NCBI Taxonomy" id="184061"/>
    <lineage>
        <taxon>Eukaryota</taxon>
        <taxon>Fungi</taxon>
        <taxon>Dikarya</taxon>
        <taxon>Ascomycota</taxon>
        <taxon>Pezizomycotina</taxon>
        <taxon>Lecanoromycetes</taxon>
        <taxon>OSLEUM clade</taxon>
        <taxon>Lecanoromycetidae</taxon>
        <taxon>Lecanorales</taxon>
        <taxon>Lecanorineae</taxon>
        <taxon>Cladoniaceae</taxon>
        <taxon>Cladonia</taxon>
    </lineage>
</organism>
<dbReference type="InterPro" id="IPR013734">
    <property type="entry name" value="TF_Nrm1/Whi5"/>
</dbReference>
<feature type="region of interest" description="Disordered" evidence="9">
    <location>
        <begin position="291"/>
        <end position="314"/>
    </location>
</feature>
<keyword evidence="4" id="KW-0963">Cytoplasm</keyword>
<keyword evidence="6" id="KW-0805">Transcription regulation</keyword>
<evidence type="ECO:0000256" key="2">
    <source>
        <dbReference type="ARBA" id="ARBA00004496"/>
    </source>
</evidence>
<gene>
    <name evidence="10" type="ORF">JMJ35_003992</name>
</gene>
<evidence type="ECO:0000313" key="10">
    <source>
        <dbReference type="EMBL" id="KAK0513628.1"/>
    </source>
</evidence>
<feature type="compositionally biased region" description="Polar residues" evidence="9">
    <location>
        <begin position="98"/>
        <end position="108"/>
    </location>
</feature>
<protein>
    <submittedName>
        <fullName evidence="10">Uncharacterized protein</fullName>
    </submittedName>
</protein>
<sequence>MALFTLGGEEGAQNIPDQTTNNLMFATSLSGSQESSLNEPLGHRTSQGRDRFIRDLDVSQGDHLNEEMTPSTSFSNNSSQGSARKGPLNDDDAAPQVEEQQPIYSQAARSPHDRSQRLRIEHTSAPKRMANGEVKLPGYSQPSSPVDIGQYGHSRNSSRTSRGSQIGELSSQLRTRLSYAMVKVQNGWESHNINELEVMTSNQASPVSALSDQKGLHESALAGAVHAKYSTSPQSPKQTILANGSDNTGLHSRTPLPGHRHVSPDFVDITHDPPSHQVGAAYESFWREHEGVSTPNRTGAGGSPKEGPSLAPPLDLVPRNPRRIDGSIPQLPTLHTKNLHSAGNQFGSLSSPLPTTPPPMKASKMRTPSQQAAVEKDAVETLLFMSSPGNSNYYPPPALSGTPLRNNLTASAVKVDHTATVRQSKGARPNRSFPITQMAPQSRRPLSDAELDKILDAMPDTSSSDEDDVRENRHPFRALGC</sequence>
<feature type="compositionally biased region" description="Basic and acidic residues" evidence="9">
    <location>
        <begin position="445"/>
        <end position="455"/>
    </location>
</feature>
<dbReference type="GO" id="GO:0000082">
    <property type="term" value="P:G1/S transition of mitotic cell cycle"/>
    <property type="evidence" value="ECO:0007669"/>
    <property type="project" value="InterPro"/>
</dbReference>
<proteinExistence type="inferred from homology"/>
<feature type="compositionally biased region" description="Low complexity" evidence="9">
    <location>
        <begin position="71"/>
        <end position="82"/>
    </location>
</feature>
<dbReference type="PANTHER" id="PTHR28246">
    <property type="entry name" value="G1-SPECIFIC TRANSCRIPTIONAL REPRESSOR WHI5-RELATED"/>
    <property type="match status" value="1"/>
</dbReference>
<evidence type="ECO:0000256" key="9">
    <source>
        <dbReference type="SAM" id="MobiDB-lite"/>
    </source>
</evidence>
<evidence type="ECO:0000256" key="5">
    <source>
        <dbReference type="ARBA" id="ARBA00022491"/>
    </source>
</evidence>